<comment type="caution">
    <text evidence="1">The sequence shown here is derived from an EMBL/GenBank/DDBJ whole genome shotgun (WGS) entry which is preliminary data.</text>
</comment>
<protein>
    <submittedName>
        <fullName evidence="1">Uncharacterized protein</fullName>
    </submittedName>
</protein>
<evidence type="ECO:0000313" key="1">
    <source>
        <dbReference type="EMBL" id="KKS21387.1"/>
    </source>
</evidence>
<dbReference type="AlphaFoldDB" id="A0A0G0XAH5"/>
<dbReference type="EMBL" id="LCBX01000003">
    <property type="protein sequence ID" value="KKS21387.1"/>
    <property type="molecule type" value="Genomic_DNA"/>
</dbReference>
<organism evidence="1 2">
    <name type="scientific">candidate division WWE3 bacterium GW2011_GWC1_41_7</name>
    <dbReference type="NCBI Taxonomy" id="1619119"/>
    <lineage>
        <taxon>Bacteria</taxon>
        <taxon>Katanobacteria</taxon>
    </lineage>
</organism>
<proteinExistence type="predicted"/>
<evidence type="ECO:0000313" key="2">
    <source>
        <dbReference type="Proteomes" id="UP000034507"/>
    </source>
</evidence>
<accession>A0A0G0XAH5</accession>
<name>A0A0G0XAH5_UNCKA</name>
<reference evidence="1 2" key="1">
    <citation type="journal article" date="2015" name="Nature">
        <title>rRNA introns, odd ribosomes, and small enigmatic genomes across a large radiation of phyla.</title>
        <authorList>
            <person name="Brown C.T."/>
            <person name="Hug L.A."/>
            <person name="Thomas B.C."/>
            <person name="Sharon I."/>
            <person name="Castelle C.J."/>
            <person name="Singh A."/>
            <person name="Wilkins M.J."/>
            <person name="Williams K.H."/>
            <person name="Banfield J.F."/>
        </authorList>
    </citation>
    <scope>NUCLEOTIDE SEQUENCE [LARGE SCALE GENOMIC DNA]</scope>
</reference>
<gene>
    <name evidence="1" type="ORF">UU77_C0003G0015</name>
</gene>
<sequence>MLSKEVHEKGQADLKKGFSKTRIKIRGVNGQSNVILPFTPVLDRFNQRTVLLKFRSGLRLQHRGNSVQNAEEILLILNTVADNTGFSAVGQCYTDLRIAPNGDGVIAVRTQMPIKGNLTGVRIIGES</sequence>
<dbReference type="Proteomes" id="UP000034507">
    <property type="component" value="Unassembled WGS sequence"/>
</dbReference>